<dbReference type="PROSITE" id="PS50112">
    <property type="entry name" value="PAS"/>
    <property type="match status" value="2"/>
</dbReference>
<dbReference type="InterPro" id="IPR000700">
    <property type="entry name" value="PAS-assoc_C"/>
</dbReference>
<dbReference type="PANTHER" id="PTHR44757:SF2">
    <property type="entry name" value="BIOFILM ARCHITECTURE MAINTENANCE PROTEIN MBAA"/>
    <property type="match status" value="1"/>
</dbReference>
<reference evidence="5 7" key="1">
    <citation type="submission" date="2023-07" db="EMBL/GenBank/DDBJ databases">
        <title>Sorghum-associated microbial communities from plants grown in Nebraska, USA.</title>
        <authorList>
            <person name="Schachtman D."/>
        </authorList>
    </citation>
    <scope>NUCLEOTIDE SEQUENCE</scope>
    <source>
        <strain evidence="6 7">BE105</strain>
        <strain evidence="5">BE69</strain>
    </source>
</reference>
<dbReference type="Pfam" id="PF08448">
    <property type="entry name" value="PAS_4"/>
    <property type="match status" value="1"/>
</dbReference>
<dbReference type="Pfam" id="PF00989">
    <property type="entry name" value="PAS"/>
    <property type="match status" value="1"/>
</dbReference>
<evidence type="ECO:0000313" key="7">
    <source>
        <dbReference type="Proteomes" id="UP001249076"/>
    </source>
</evidence>
<evidence type="ECO:0000313" key="5">
    <source>
        <dbReference type="EMBL" id="MDR6767294.1"/>
    </source>
</evidence>
<dbReference type="InterPro" id="IPR052155">
    <property type="entry name" value="Biofilm_reg_signaling"/>
</dbReference>
<dbReference type="CDD" id="cd00130">
    <property type="entry name" value="PAS"/>
    <property type="match status" value="2"/>
</dbReference>
<dbReference type="SMART" id="SM00267">
    <property type="entry name" value="GGDEF"/>
    <property type="match status" value="1"/>
</dbReference>
<dbReference type="Pfam" id="PF00563">
    <property type="entry name" value="EAL"/>
    <property type="match status" value="1"/>
</dbReference>
<dbReference type="Gene3D" id="3.20.20.450">
    <property type="entry name" value="EAL domain"/>
    <property type="match status" value="1"/>
</dbReference>
<evidence type="ECO:0000259" key="2">
    <source>
        <dbReference type="PROSITE" id="PS50113"/>
    </source>
</evidence>
<dbReference type="SUPFAM" id="SSF55785">
    <property type="entry name" value="PYP-like sensor domain (PAS domain)"/>
    <property type="match status" value="2"/>
</dbReference>
<feature type="domain" description="EAL" evidence="3">
    <location>
        <begin position="784"/>
        <end position="1038"/>
    </location>
</feature>
<dbReference type="CDD" id="cd01948">
    <property type="entry name" value="EAL"/>
    <property type="match status" value="1"/>
</dbReference>
<dbReference type="SMART" id="SM00086">
    <property type="entry name" value="PAC"/>
    <property type="match status" value="2"/>
</dbReference>
<feature type="domain" description="PAC" evidence="2">
    <location>
        <begin position="420"/>
        <end position="473"/>
    </location>
</feature>
<dbReference type="FunFam" id="3.30.70.270:FF:000001">
    <property type="entry name" value="Diguanylate cyclase domain protein"/>
    <property type="match status" value="1"/>
</dbReference>
<dbReference type="Gene3D" id="3.30.450.20">
    <property type="entry name" value="PAS domain"/>
    <property type="match status" value="4"/>
</dbReference>
<dbReference type="InterPro" id="IPR000014">
    <property type="entry name" value="PAS"/>
</dbReference>
<dbReference type="Gene3D" id="3.30.70.270">
    <property type="match status" value="1"/>
</dbReference>
<feature type="domain" description="PAS" evidence="1">
    <location>
        <begin position="474"/>
        <end position="529"/>
    </location>
</feature>
<accession>A0AAJ2F258</accession>
<dbReference type="Proteomes" id="UP001249076">
    <property type="component" value="Unassembled WGS sequence"/>
</dbReference>
<dbReference type="NCBIfam" id="TIGR00254">
    <property type="entry name" value="GGDEF"/>
    <property type="match status" value="1"/>
</dbReference>
<dbReference type="InterPro" id="IPR043128">
    <property type="entry name" value="Rev_trsase/Diguanyl_cyclase"/>
</dbReference>
<dbReference type="PROSITE" id="PS50883">
    <property type="entry name" value="EAL"/>
    <property type="match status" value="1"/>
</dbReference>
<dbReference type="InterPro" id="IPR001633">
    <property type="entry name" value="EAL_dom"/>
</dbReference>
<dbReference type="PROSITE" id="PS50113">
    <property type="entry name" value="PAC"/>
    <property type="match status" value="2"/>
</dbReference>
<keyword evidence="7" id="KW-1185">Reference proteome</keyword>
<dbReference type="SUPFAM" id="SSF141868">
    <property type="entry name" value="EAL domain-like"/>
    <property type="match status" value="1"/>
</dbReference>
<dbReference type="SMART" id="SM00091">
    <property type="entry name" value="PAS"/>
    <property type="match status" value="2"/>
</dbReference>
<dbReference type="Pfam" id="PF00990">
    <property type="entry name" value="GGDEF"/>
    <property type="match status" value="1"/>
</dbReference>
<dbReference type="GO" id="GO:0006355">
    <property type="term" value="P:regulation of DNA-templated transcription"/>
    <property type="evidence" value="ECO:0007669"/>
    <property type="project" value="InterPro"/>
</dbReference>
<dbReference type="SMART" id="SM00052">
    <property type="entry name" value="EAL"/>
    <property type="match status" value="1"/>
</dbReference>
<dbReference type="NCBIfam" id="TIGR00229">
    <property type="entry name" value="sensory_box"/>
    <property type="match status" value="2"/>
</dbReference>
<dbReference type="CDD" id="cd12914">
    <property type="entry name" value="PDC1_DGC_like"/>
    <property type="match status" value="1"/>
</dbReference>
<evidence type="ECO:0000313" key="6">
    <source>
        <dbReference type="EMBL" id="MDR6837989.1"/>
    </source>
</evidence>
<organism evidence="5 8">
    <name type="scientific">Acidovorax delafieldii</name>
    <name type="common">Pseudomonas delafieldii</name>
    <dbReference type="NCBI Taxonomy" id="47920"/>
    <lineage>
        <taxon>Bacteria</taxon>
        <taxon>Pseudomonadati</taxon>
        <taxon>Pseudomonadota</taxon>
        <taxon>Betaproteobacteria</taxon>
        <taxon>Burkholderiales</taxon>
        <taxon>Comamonadaceae</taxon>
        <taxon>Acidovorax</taxon>
    </lineage>
</organism>
<dbReference type="RefSeq" id="WP_209819807.1">
    <property type="nucleotide sequence ID" value="NZ_JAVDTL010000003.1"/>
</dbReference>
<gene>
    <name evidence="5" type="ORF">J2W88_002569</name>
    <name evidence="6" type="ORF">J2W93_002830</name>
</gene>
<dbReference type="EMBL" id="JAVDTS010000004">
    <property type="protein sequence ID" value="MDR6837989.1"/>
    <property type="molecule type" value="Genomic_DNA"/>
</dbReference>
<dbReference type="InterPro" id="IPR013656">
    <property type="entry name" value="PAS_4"/>
</dbReference>
<dbReference type="InterPro" id="IPR013767">
    <property type="entry name" value="PAS_fold"/>
</dbReference>
<feature type="domain" description="PAC" evidence="2">
    <location>
        <begin position="545"/>
        <end position="596"/>
    </location>
</feature>
<dbReference type="InterPro" id="IPR029787">
    <property type="entry name" value="Nucleotide_cyclase"/>
</dbReference>
<dbReference type="InterPro" id="IPR035919">
    <property type="entry name" value="EAL_sf"/>
</dbReference>
<evidence type="ECO:0000259" key="3">
    <source>
        <dbReference type="PROSITE" id="PS50883"/>
    </source>
</evidence>
<dbReference type="SUPFAM" id="SSF55073">
    <property type="entry name" value="Nucleotide cyclase"/>
    <property type="match status" value="1"/>
</dbReference>
<feature type="domain" description="GGDEF" evidence="4">
    <location>
        <begin position="642"/>
        <end position="775"/>
    </location>
</feature>
<dbReference type="PANTHER" id="PTHR44757">
    <property type="entry name" value="DIGUANYLATE CYCLASE DGCP"/>
    <property type="match status" value="1"/>
</dbReference>
<proteinExistence type="predicted"/>
<sequence length="1053" mass="116560">MNPSIQASAAASSIHKVTNLVIASVLLMVGLYAFDEWGQVKEREEQHMQSNLMLLTRTLDTFFLSKRAGMFSLAETMAVSPGGIDNLALAQQLLADYRKHRPEVRQISLSDMSGKVLASSHAADRTVQLDVADQSGFQDFARDAKDLHDIYLGRPQRDVQGQDWVFTLRHVLRDAQGQPLAVLTDVFPVDFLESLWQDAPLVQQITVGVLRDDGYLMSRYPVPATVTKDEVYGTRRDGALIRYLTQHQFPVQGRVEGPNALLNGQNFINLFHRLDKLPATVFVGQPEIRFFQVWARSIDTPLALTALLLVFIKLVSRRLARREHEAEQQRLAVERVLRESETEQRSLIDNLMTGLVIHDATGAVVRCNAEASKLLGLSFEQMTGKQLIDPAWSFVNEQGAVMPVSDYPASRVLATREPVNGIVGGIVRGKDADICWVLSRADPWFTADGQLDKIVVTFVDITMRRKLTSQLQDRELKFQALFDNSMDAVLLTSPDGTVLAVNQAACRLFGLSEAQIIARGRAGLADPSDPRLHELLGRREQIGQAAGLLTMVRGDGSRFTAEISSSIYGDSEGRQYSSMIVRDMTERLRSQAELEAANAQMRRINEQLAEVAHFDMLTHLPNRVLLADRLQQAMAHCVRRQKSLAVAFLDLDGFKDINDRYGHAAGDEFLVAIAKRLRLALRDGDTLARIGGDEFVAVMSDLSTEHDCEPLLLRLLQVAAEPLQVGGNSLQVSASIGVTIYPQDGSSSEQLIRHADQAMYLAKQAGKNRFHLFDVASDAAIRIKRESLDQIAAAIAQHQLVLYYQPQVNMQTGEVVGMEALVRWLHPERGLLAPGQFLPVIEDHDLAIAIGERVLDLALSQMARWLAAGLHLPVSVNVFSRQLQQDDFVHKLRQALAAHPTVPSSALELEIVETSALQDMAQVSGLMHACAELGVRFALDDFGTGYSSLTYLKKLPAELLKIDQSFVRDMLDDRDDLAIVQGVVGLSKAFNRKVIAEGVETVAHGRKLLAMGCVLGQGYGIARPMPAQQVPGWLDQWRAQQPWVPQEDVGLPA</sequence>
<dbReference type="EMBL" id="JAVDTL010000003">
    <property type="protein sequence ID" value="MDR6767294.1"/>
    <property type="molecule type" value="Genomic_DNA"/>
</dbReference>
<dbReference type="GO" id="GO:0003824">
    <property type="term" value="F:catalytic activity"/>
    <property type="evidence" value="ECO:0007669"/>
    <property type="project" value="UniProtKB-ARBA"/>
</dbReference>
<protein>
    <submittedName>
        <fullName evidence="5">Diguanylate cyclase (GGDEF)-like protein/PAS domain S-box-containing protein</fullName>
    </submittedName>
</protein>
<evidence type="ECO:0000259" key="4">
    <source>
        <dbReference type="PROSITE" id="PS50887"/>
    </source>
</evidence>
<feature type="domain" description="PAS" evidence="1">
    <location>
        <begin position="340"/>
        <end position="388"/>
    </location>
</feature>
<name>A0AAJ2F258_ACIDE</name>
<dbReference type="AlphaFoldDB" id="A0AAJ2F258"/>
<dbReference type="PROSITE" id="PS50887">
    <property type="entry name" value="GGDEF"/>
    <property type="match status" value="1"/>
</dbReference>
<evidence type="ECO:0000259" key="1">
    <source>
        <dbReference type="PROSITE" id="PS50112"/>
    </source>
</evidence>
<evidence type="ECO:0000313" key="8">
    <source>
        <dbReference type="Proteomes" id="UP001253458"/>
    </source>
</evidence>
<comment type="caution">
    <text evidence="5">The sequence shown here is derived from an EMBL/GenBank/DDBJ whole genome shotgun (WGS) entry which is preliminary data.</text>
</comment>
<dbReference type="Proteomes" id="UP001253458">
    <property type="component" value="Unassembled WGS sequence"/>
</dbReference>
<dbReference type="CDD" id="cd01949">
    <property type="entry name" value="GGDEF"/>
    <property type="match status" value="1"/>
</dbReference>
<dbReference type="InterPro" id="IPR001610">
    <property type="entry name" value="PAC"/>
</dbReference>
<dbReference type="InterPro" id="IPR035965">
    <property type="entry name" value="PAS-like_dom_sf"/>
</dbReference>
<dbReference type="InterPro" id="IPR000160">
    <property type="entry name" value="GGDEF_dom"/>
</dbReference>